<dbReference type="AlphaFoldDB" id="A0A078F3U4"/>
<evidence type="ECO:0000313" key="1">
    <source>
        <dbReference type="EMBL" id="CDY07752.1"/>
    </source>
</evidence>
<dbReference type="Proteomes" id="UP000028999">
    <property type="component" value="Unassembled WGS sequence"/>
</dbReference>
<keyword evidence="2" id="KW-1185">Reference proteome</keyword>
<reference evidence="1 2" key="1">
    <citation type="journal article" date="2014" name="Science">
        <title>Plant genetics. Early allopolyploid evolution in the post-Neolithic Brassica napus oilseed genome.</title>
        <authorList>
            <person name="Chalhoub B."/>
            <person name="Denoeud F."/>
            <person name="Liu S."/>
            <person name="Parkin I.A."/>
            <person name="Tang H."/>
            <person name="Wang X."/>
            <person name="Chiquet J."/>
            <person name="Belcram H."/>
            <person name="Tong C."/>
            <person name="Samans B."/>
            <person name="Correa M."/>
            <person name="Da Silva C."/>
            <person name="Just J."/>
            <person name="Falentin C."/>
            <person name="Koh C.S."/>
            <person name="Le Clainche I."/>
            <person name="Bernard M."/>
            <person name="Bento P."/>
            <person name="Noel B."/>
            <person name="Labadie K."/>
            <person name="Alberti A."/>
            <person name="Charles M."/>
            <person name="Arnaud D."/>
            <person name="Guo H."/>
            <person name="Daviaud C."/>
            <person name="Alamery S."/>
            <person name="Jabbari K."/>
            <person name="Zhao M."/>
            <person name="Edger P.P."/>
            <person name="Chelaifa H."/>
            <person name="Tack D."/>
            <person name="Lassalle G."/>
            <person name="Mestiri I."/>
            <person name="Schnel N."/>
            <person name="Le Paslier M.C."/>
            <person name="Fan G."/>
            <person name="Renault V."/>
            <person name="Bayer P.E."/>
            <person name="Golicz A.A."/>
            <person name="Manoli S."/>
            <person name="Lee T.H."/>
            <person name="Thi V.H."/>
            <person name="Chalabi S."/>
            <person name="Hu Q."/>
            <person name="Fan C."/>
            <person name="Tollenaere R."/>
            <person name="Lu Y."/>
            <person name="Battail C."/>
            <person name="Shen J."/>
            <person name="Sidebottom C.H."/>
            <person name="Wang X."/>
            <person name="Canaguier A."/>
            <person name="Chauveau A."/>
            <person name="Berard A."/>
            <person name="Deniot G."/>
            <person name="Guan M."/>
            <person name="Liu Z."/>
            <person name="Sun F."/>
            <person name="Lim Y.P."/>
            <person name="Lyons E."/>
            <person name="Town C.D."/>
            <person name="Bancroft I."/>
            <person name="Wang X."/>
            <person name="Meng J."/>
            <person name="Ma J."/>
            <person name="Pires J.C."/>
            <person name="King G.J."/>
            <person name="Brunel D."/>
            <person name="Delourme R."/>
            <person name="Renard M."/>
            <person name="Aury J.M."/>
            <person name="Adams K.L."/>
            <person name="Batley J."/>
            <person name="Snowdon R.J."/>
            <person name="Tost J."/>
            <person name="Edwards D."/>
            <person name="Zhou Y."/>
            <person name="Hua W."/>
            <person name="Sharpe A.G."/>
            <person name="Paterson A.H."/>
            <person name="Guan C."/>
            <person name="Wincker P."/>
        </authorList>
    </citation>
    <scope>NUCLEOTIDE SEQUENCE [LARGE SCALE GENOMIC DNA]</scope>
    <source>
        <strain evidence="2">cv. Darmor-bzh</strain>
    </source>
</reference>
<organism evidence="1 2">
    <name type="scientific">Brassica napus</name>
    <name type="common">Rape</name>
    <dbReference type="NCBI Taxonomy" id="3708"/>
    <lineage>
        <taxon>Eukaryota</taxon>
        <taxon>Viridiplantae</taxon>
        <taxon>Streptophyta</taxon>
        <taxon>Embryophyta</taxon>
        <taxon>Tracheophyta</taxon>
        <taxon>Spermatophyta</taxon>
        <taxon>Magnoliopsida</taxon>
        <taxon>eudicotyledons</taxon>
        <taxon>Gunneridae</taxon>
        <taxon>Pentapetalae</taxon>
        <taxon>rosids</taxon>
        <taxon>malvids</taxon>
        <taxon>Brassicales</taxon>
        <taxon>Brassicaceae</taxon>
        <taxon>Brassiceae</taxon>
        <taxon>Brassica</taxon>
    </lineage>
</organism>
<protein>
    <submittedName>
        <fullName evidence="1">BnaA03g17590D protein</fullName>
    </submittedName>
</protein>
<accession>A0A078F3U4</accession>
<dbReference type="Gramene" id="CDY07752">
    <property type="protein sequence ID" value="CDY07752"/>
    <property type="gene ID" value="GSBRNA2T00124879001"/>
</dbReference>
<evidence type="ECO:0000313" key="2">
    <source>
        <dbReference type="Proteomes" id="UP000028999"/>
    </source>
</evidence>
<dbReference type="PaxDb" id="3708-A0A078F3U4"/>
<proteinExistence type="predicted"/>
<dbReference type="EMBL" id="LK031980">
    <property type="protein sequence ID" value="CDY07752.1"/>
    <property type="molecule type" value="Genomic_DNA"/>
</dbReference>
<gene>
    <name evidence="1" type="primary">BnaA03g17590D</name>
    <name evidence="1" type="ORF">GSBRNA2T00124879001</name>
</gene>
<name>A0A078F3U4_BRANA</name>
<sequence>MKHKEIENDTTIGIRNAKMGNGEYVIAF</sequence>